<feature type="non-terminal residue" evidence="6">
    <location>
        <position position="506"/>
    </location>
</feature>
<comment type="subcellular location">
    <subcellularLocation>
        <location evidence="1">Secreted</location>
    </subcellularLocation>
</comment>
<dbReference type="InterPro" id="IPR033906">
    <property type="entry name" value="Lipase_N"/>
</dbReference>
<gene>
    <name evidence="6" type="ORF">D910_11182</name>
</gene>
<keyword evidence="3" id="KW-0964">Secreted</keyword>
<dbReference type="STRING" id="77166.U4UUN0"/>
<evidence type="ECO:0000313" key="7">
    <source>
        <dbReference type="Proteomes" id="UP000030742"/>
    </source>
</evidence>
<dbReference type="CDD" id="cd00707">
    <property type="entry name" value="Pancreat_lipase_like"/>
    <property type="match status" value="1"/>
</dbReference>
<dbReference type="SUPFAM" id="SSF53474">
    <property type="entry name" value="alpha/beta-Hydrolases"/>
    <property type="match status" value="2"/>
</dbReference>
<dbReference type="PANTHER" id="PTHR11610">
    <property type="entry name" value="LIPASE"/>
    <property type="match status" value="1"/>
</dbReference>
<dbReference type="PRINTS" id="PR00821">
    <property type="entry name" value="TAGLIPASE"/>
</dbReference>
<evidence type="ECO:0000256" key="4">
    <source>
        <dbReference type="RuleBase" id="RU004262"/>
    </source>
</evidence>
<evidence type="ECO:0000256" key="3">
    <source>
        <dbReference type="ARBA" id="ARBA00022525"/>
    </source>
</evidence>
<evidence type="ECO:0000313" key="6">
    <source>
        <dbReference type="EMBL" id="ERL93896.1"/>
    </source>
</evidence>
<evidence type="ECO:0000256" key="2">
    <source>
        <dbReference type="ARBA" id="ARBA00010701"/>
    </source>
</evidence>
<dbReference type="Gene3D" id="3.40.50.1820">
    <property type="entry name" value="alpha/beta hydrolase"/>
    <property type="match status" value="2"/>
</dbReference>
<dbReference type="Proteomes" id="UP000030742">
    <property type="component" value="Unassembled WGS sequence"/>
</dbReference>
<dbReference type="GO" id="GO:0016298">
    <property type="term" value="F:lipase activity"/>
    <property type="evidence" value="ECO:0007669"/>
    <property type="project" value="InterPro"/>
</dbReference>
<name>U4UUN0_DENPD</name>
<evidence type="ECO:0000256" key="1">
    <source>
        <dbReference type="ARBA" id="ARBA00004613"/>
    </source>
</evidence>
<dbReference type="EMBL" id="KB632375">
    <property type="protein sequence ID" value="ERL93896.1"/>
    <property type="molecule type" value="Genomic_DNA"/>
</dbReference>
<dbReference type="AlphaFoldDB" id="U4UUN0"/>
<dbReference type="Pfam" id="PF00151">
    <property type="entry name" value="Lipase"/>
    <property type="match status" value="2"/>
</dbReference>
<dbReference type="PANTHER" id="PTHR11610:SF169">
    <property type="entry name" value="GH15759P-RELATED"/>
    <property type="match status" value="1"/>
</dbReference>
<sequence length="506" mass="56703">PPSISLDNANLQLYPINKNKCHHIDPVRDISFQLFTRHNPLMPTPLRIGDDEALENSHFNFSEPTIFFFHAFFESYQLIPATYIRTAYTQRGDHNIILLNAPRLEAGPWYLTAAQNTRVVGEYTAEFIDYLVSKGLYLPSLHLAGLSLGAQMAGVCGRNVKSGRIRRITGLDPAGPLFTKWPKSLKLDASDAEFVDIIHTDAGIFGYPNQIGHVDFWPNRGIAPQPGCNLKEVKKRNPDALLEYAFCSHWRSYQFFAESVINPHAFLGAINCDNWDDYENEICNEQNNFTSPMGLYVDLRENPQSSKIIIPQDDNSLESSGIDFSYNTIIFFHGFLESYESDDAQSIKNAYLEQGTYNVILVQNERLLAGPDYITAAKNCRPIGRYSAAFIDYLVTKGLKLENLHVIGLSLGGQIAGLTGQYVKSGKLPRITALDPAGPLFNNNPIDERLDPSDAEFVDVIYVNSGVFGMKYAVGHLNFWPNGGTKQPGCKLHEVIARYGFAFNWI</sequence>
<comment type="similarity">
    <text evidence="2 4">Belongs to the AB hydrolase superfamily. Lipase family.</text>
</comment>
<dbReference type="InterPro" id="IPR000734">
    <property type="entry name" value="TAG_lipase"/>
</dbReference>
<feature type="domain" description="Lipase" evidence="5">
    <location>
        <begin position="301"/>
        <end position="496"/>
    </location>
</feature>
<dbReference type="GO" id="GO:0017171">
    <property type="term" value="F:serine hydrolase activity"/>
    <property type="evidence" value="ECO:0007669"/>
    <property type="project" value="TreeGrafter"/>
</dbReference>
<dbReference type="InterPro" id="IPR013818">
    <property type="entry name" value="Lipase"/>
</dbReference>
<organism evidence="6 7">
    <name type="scientific">Dendroctonus ponderosae</name>
    <name type="common">Mountain pine beetle</name>
    <dbReference type="NCBI Taxonomy" id="77166"/>
    <lineage>
        <taxon>Eukaryota</taxon>
        <taxon>Metazoa</taxon>
        <taxon>Ecdysozoa</taxon>
        <taxon>Arthropoda</taxon>
        <taxon>Hexapoda</taxon>
        <taxon>Insecta</taxon>
        <taxon>Pterygota</taxon>
        <taxon>Neoptera</taxon>
        <taxon>Endopterygota</taxon>
        <taxon>Coleoptera</taxon>
        <taxon>Polyphaga</taxon>
        <taxon>Cucujiformia</taxon>
        <taxon>Curculionidae</taxon>
        <taxon>Scolytinae</taxon>
        <taxon>Dendroctonus</taxon>
    </lineage>
</organism>
<reference evidence="6 7" key="1">
    <citation type="journal article" date="2013" name="Genome Biol.">
        <title>Draft genome of the mountain pine beetle, Dendroctonus ponderosae Hopkins, a major forest pest.</title>
        <authorList>
            <person name="Keeling C.I."/>
            <person name="Yuen M.M."/>
            <person name="Liao N.Y."/>
            <person name="Docking T.R."/>
            <person name="Chan S.K."/>
            <person name="Taylor G.A."/>
            <person name="Palmquist D.L."/>
            <person name="Jackman S.D."/>
            <person name="Nguyen A."/>
            <person name="Li M."/>
            <person name="Henderson H."/>
            <person name="Janes J.K."/>
            <person name="Zhao Y."/>
            <person name="Pandoh P."/>
            <person name="Moore R."/>
            <person name="Sperling F.A."/>
            <person name="Huber D.P."/>
            <person name="Birol I."/>
            <person name="Jones S.J."/>
            <person name="Bohlmann J."/>
        </authorList>
    </citation>
    <scope>NUCLEOTIDE SEQUENCE</scope>
</reference>
<accession>U4UUN0</accession>
<evidence type="ECO:0000259" key="5">
    <source>
        <dbReference type="Pfam" id="PF00151"/>
    </source>
</evidence>
<protein>
    <recommendedName>
        <fullName evidence="5">Lipase domain-containing protein</fullName>
    </recommendedName>
</protein>
<dbReference type="GO" id="GO:0005615">
    <property type="term" value="C:extracellular space"/>
    <property type="evidence" value="ECO:0007669"/>
    <property type="project" value="TreeGrafter"/>
</dbReference>
<dbReference type="InterPro" id="IPR029058">
    <property type="entry name" value="AB_hydrolase_fold"/>
</dbReference>
<dbReference type="OrthoDB" id="199913at2759"/>
<feature type="non-terminal residue" evidence="6">
    <location>
        <position position="1"/>
    </location>
</feature>
<proteinExistence type="inferred from homology"/>
<feature type="domain" description="Lipase" evidence="5">
    <location>
        <begin position="29"/>
        <end position="299"/>
    </location>
</feature>
<dbReference type="GO" id="GO:0016042">
    <property type="term" value="P:lipid catabolic process"/>
    <property type="evidence" value="ECO:0007669"/>
    <property type="project" value="TreeGrafter"/>
</dbReference>